<proteinExistence type="predicted"/>
<organism evidence="2 3">
    <name type="scientific">Thiospirillum jenense</name>
    <dbReference type="NCBI Taxonomy" id="1653858"/>
    <lineage>
        <taxon>Bacteria</taxon>
        <taxon>Pseudomonadati</taxon>
        <taxon>Pseudomonadota</taxon>
        <taxon>Gammaproteobacteria</taxon>
        <taxon>Chromatiales</taxon>
        <taxon>Chromatiaceae</taxon>
        <taxon>Thiospirillum</taxon>
    </lineage>
</organism>
<accession>A0A839HFM2</accession>
<dbReference type="Proteomes" id="UP000548632">
    <property type="component" value="Unassembled WGS sequence"/>
</dbReference>
<keyword evidence="1" id="KW-1133">Transmembrane helix</keyword>
<reference evidence="2 3" key="1">
    <citation type="journal article" date="2020" name="Arch. Microbiol.">
        <title>The genome sequence of the giant phototrophic gammaproteobacterium Thiospirillum jenense gives insight into its physiological properties and phylogenetic relationships.</title>
        <authorList>
            <person name="Imhoff J.F."/>
            <person name="Meyer T.E."/>
            <person name="Kyndt J.A."/>
        </authorList>
    </citation>
    <scope>NUCLEOTIDE SEQUENCE [LARGE SCALE GENOMIC DNA]</scope>
    <source>
        <strain evidence="2 3">DSM 216</strain>
    </source>
</reference>
<dbReference type="RefSeq" id="WP_182583573.1">
    <property type="nucleotide sequence ID" value="NZ_JABVCQ010000011.1"/>
</dbReference>
<dbReference type="EMBL" id="JABVCQ010000011">
    <property type="protein sequence ID" value="MBB1125947.1"/>
    <property type="molecule type" value="Genomic_DNA"/>
</dbReference>
<evidence type="ECO:0000256" key="1">
    <source>
        <dbReference type="SAM" id="Phobius"/>
    </source>
</evidence>
<evidence type="ECO:0000313" key="3">
    <source>
        <dbReference type="Proteomes" id="UP000548632"/>
    </source>
</evidence>
<evidence type="ECO:0000313" key="2">
    <source>
        <dbReference type="EMBL" id="MBB1125947.1"/>
    </source>
</evidence>
<feature type="transmembrane region" description="Helical" evidence="1">
    <location>
        <begin position="55"/>
        <end position="72"/>
    </location>
</feature>
<keyword evidence="1" id="KW-0812">Transmembrane</keyword>
<feature type="transmembrane region" description="Helical" evidence="1">
    <location>
        <begin position="12"/>
        <end position="35"/>
    </location>
</feature>
<comment type="caution">
    <text evidence="2">The sequence shown here is derived from an EMBL/GenBank/DDBJ whole genome shotgun (WGS) entry which is preliminary data.</text>
</comment>
<keyword evidence="3" id="KW-1185">Reference proteome</keyword>
<dbReference type="AlphaFoldDB" id="A0A839HFM2"/>
<keyword evidence="1" id="KW-0472">Membrane</keyword>
<sequence>MNQPPPRNRGRFFYCGRGMLGCPIDGGGLVTVWWTGNPTYNPMWFNNARRLIEKSGGGFFMGVSWAIIWYGNRI</sequence>
<name>A0A839HFM2_9GAMM</name>
<gene>
    <name evidence="2" type="ORF">HUK38_06835</name>
</gene>
<protein>
    <submittedName>
        <fullName evidence="2">Uncharacterized protein</fullName>
    </submittedName>
</protein>